<dbReference type="InterPro" id="IPR043502">
    <property type="entry name" value="DNA/RNA_pol_sf"/>
</dbReference>
<gene>
    <name evidence="16" type="ORF">NCGR_LOCUS31107</name>
</gene>
<keyword evidence="13" id="KW-0234">DNA repair</keyword>
<evidence type="ECO:0000256" key="2">
    <source>
        <dbReference type="ARBA" id="ARBA00012417"/>
    </source>
</evidence>
<accession>A0A811PW30</accession>
<name>A0A811PW30_9POAL</name>
<dbReference type="AlphaFoldDB" id="A0A811PW30"/>
<dbReference type="Gene3D" id="1.20.1060.10">
    <property type="entry name" value="Taq DNA Polymerase, Chain T, domain 4"/>
    <property type="match status" value="1"/>
</dbReference>
<dbReference type="Gene3D" id="3.30.70.370">
    <property type="match status" value="1"/>
</dbReference>
<dbReference type="GO" id="GO:0006302">
    <property type="term" value="P:double-strand break repair"/>
    <property type="evidence" value="ECO:0007669"/>
    <property type="project" value="TreeGrafter"/>
</dbReference>
<keyword evidence="12" id="KW-0238">DNA-binding</keyword>
<evidence type="ECO:0000313" key="17">
    <source>
        <dbReference type="Proteomes" id="UP000604825"/>
    </source>
</evidence>
<dbReference type="EMBL" id="CAJGYO010000007">
    <property type="protein sequence ID" value="CAD6246869.1"/>
    <property type="molecule type" value="Genomic_DNA"/>
</dbReference>
<sequence length="1055" mass="118271">MVVAQVTPAPLLRRHGSAPPWLSSSSPFFLHRRVRRASPPPAISGCRRQDYSHSSDMAVQGSSGFKLRFYPNLNMRNIAQEWVQESRRLFYLKTANNVTNNIYKGSTPLRAGNVQNELSEDRRGLNYTYLHNLRERVSSNSIVNRHGNSQELVGHSMINQPVQSVPAPISVVNNSAKCLSMPRASKVEIPWREYSPAEDPLLDESNTEVILELDDKVHDGDDKKEKKLVVKKMVSPLPTKAAFCEESLKARKALASIYDKVLVVDNIESARSIVKLLTTKYKSFIHACDTEVANIDAKEETPVGHGEVICFSIYSANSDVQAADFGNGKTCIWVDVLDGGRGVLMEFVPFFEDPSIKKVWHNYSFDNHVIENYGIKVAGFHADTMHLARLWDSSRKIDGGYSLEGLTNDRRVMDTVPEDLPKSGKISMKTIFGRKKVRKDGSEGKVVSIDPVKELQREDRELWICYSSLDSMNTLRLYESLKKKLETRRWVLDGCPRGTMYDFYEQYWRPFGALLVKMETEGMLVDRGYLSEIEKAAIAERELAADKFRKWASKYCPDAKSMNVNSDTQIRQLLFGGIENRHRSGETWPQSKTFKVLNEENVTTEGKKTSKYRTIELCSIVEDLKTDMFTPSGWPSASGDALRSLAGKIPTEYIYTMDDIQEDDEDTNGSENPDGDSSYGTAYEAFGGGKNGKEACHAIAALCEICSIDSLISNFILPLQGDHISCAEGRIHCSLNINTETGRLSARTPNLQNQPALEKDRYKIRQAFVAAPGNSLIVADYGQLELRILAHLTNCKSMLDAFKAGGDFHSRTAMNMYQHIRDAVHEKKVLLEWHPQPGQEKPPVPLLKDAFGAERRKAKMLNFSIAYGKTAVGLSRDWKVSVKEARDTLKLWYGDRKEVLAWQKSQKKLAREQFEVYTLLGRSRHFPNLTQFGPGQRGHIERAAINAPVQGSAADVAMCAMLEIERNVRLKELGWRLLLQVHDEVILEGPSESAEVAKAIVVECMSKPFYGTNILKVDLAVDAKCAKSCAILLLVLCCDVDLCASSPIAAMPLIQ</sequence>
<comment type="catalytic activity">
    <reaction evidence="14">
        <text>DNA(n) + a 2'-deoxyribonucleoside 5'-triphosphate = DNA(n+1) + diphosphate</text>
        <dbReference type="Rhea" id="RHEA:22508"/>
        <dbReference type="Rhea" id="RHEA-COMP:17339"/>
        <dbReference type="Rhea" id="RHEA-COMP:17340"/>
        <dbReference type="ChEBI" id="CHEBI:33019"/>
        <dbReference type="ChEBI" id="CHEBI:61560"/>
        <dbReference type="ChEBI" id="CHEBI:173112"/>
        <dbReference type="EC" id="2.7.7.7"/>
    </reaction>
</comment>
<dbReference type="SUPFAM" id="SSF56672">
    <property type="entry name" value="DNA/RNA polymerases"/>
    <property type="match status" value="1"/>
</dbReference>
<dbReference type="InterPro" id="IPR012337">
    <property type="entry name" value="RNaseH-like_sf"/>
</dbReference>
<dbReference type="Pfam" id="PF01612">
    <property type="entry name" value="DNA_pol_A_exo1"/>
    <property type="match status" value="1"/>
</dbReference>
<dbReference type="GO" id="GO:0009507">
    <property type="term" value="C:chloroplast"/>
    <property type="evidence" value="ECO:0007669"/>
    <property type="project" value="UniProtKB-ARBA"/>
</dbReference>
<dbReference type="SUPFAM" id="SSF53098">
    <property type="entry name" value="Ribonuclease H-like"/>
    <property type="match status" value="1"/>
</dbReference>
<keyword evidence="4" id="KW-0548">Nucleotidyltransferase</keyword>
<dbReference type="GO" id="GO:0006261">
    <property type="term" value="P:DNA-templated DNA replication"/>
    <property type="evidence" value="ECO:0007669"/>
    <property type="project" value="InterPro"/>
</dbReference>
<proteinExistence type="inferred from homology"/>
<dbReference type="PRINTS" id="PR00868">
    <property type="entry name" value="DNAPOLI"/>
</dbReference>
<protein>
    <recommendedName>
        <fullName evidence="2">DNA-directed DNA polymerase</fullName>
        <ecNumber evidence="2">2.7.7.7</ecNumber>
    </recommendedName>
</protein>
<reference evidence="16" key="1">
    <citation type="submission" date="2020-10" db="EMBL/GenBank/DDBJ databases">
        <authorList>
            <person name="Han B."/>
            <person name="Lu T."/>
            <person name="Zhao Q."/>
            <person name="Huang X."/>
            <person name="Zhao Y."/>
        </authorList>
    </citation>
    <scope>NUCLEOTIDE SEQUENCE</scope>
</reference>
<evidence type="ECO:0000256" key="11">
    <source>
        <dbReference type="ARBA" id="ARBA00022946"/>
    </source>
</evidence>
<dbReference type="PANTHER" id="PTHR10133">
    <property type="entry name" value="DNA POLYMERASE I"/>
    <property type="match status" value="1"/>
</dbReference>
<organism evidence="16 17">
    <name type="scientific">Miscanthus lutarioriparius</name>
    <dbReference type="NCBI Taxonomy" id="422564"/>
    <lineage>
        <taxon>Eukaryota</taxon>
        <taxon>Viridiplantae</taxon>
        <taxon>Streptophyta</taxon>
        <taxon>Embryophyta</taxon>
        <taxon>Tracheophyta</taxon>
        <taxon>Spermatophyta</taxon>
        <taxon>Magnoliopsida</taxon>
        <taxon>Liliopsida</taxon>
        <taxon>Poales</taxon>
        <taxon>Poaceae</taxon>
        <taxon>PACMAD clade</taxon>
        <taxon>Panicoideae</taxon>
        <taxon>Andropogonodae</taxon>
        <taxon>Andropogoneae</taxon>
        <taxon>Saccharinae</taxon>
        <taxon>Miscanthus</taxon>
    </lineage>
</organism>
<dbReference type="SMART" id="SM00482">
    <property type="entry name" value="POLAc"/>
    <property type="match status" value="1"/>
</dbReference>
<comment type="caution">
    <text evidence="16">The sequence shown here is derived from an EMBL/GenBank/DDBJ whole genome shotgun (WGS) entry which is preliminary data.</text>
</comment>
<evidence type="ECO:0000256" key="8">
    <source>
        <dbReference type="ARBA" id="ARBA00022801"/>
    </source>
</evidence>
<dbReference type="InterPro" id="IPR001098">
    <property type="entry name" value="DNA-dir_DNA_pol_A_palm_dom"/>
</dbReference>
<dbReference type="GO" id="GO:0003677">
    <property type="term" value="F:DNA binding"/>
    <property type="evidence" value="ECO:0007669"/>
    <property type="project" value="UniProtKB-KW"/>
</dbReference>
<evidence type="ECO:0000259" key="15">
    <source>
        <dbReference type="SMART" id="SM00482"/>
    </source>
</evidence>
<dbReference type="InterPro" id="IPR036397">
    <property type="entry name" value="RNaseH_sf"/>
</dbReference>
<evidence type="ECO:0000256" key="7">
    <source>
        <dbReference type="ARBA" id="ARBA00022763"/>
    </source>
</evidence>
<keyword evidence="3" id="KW-0808">Transferase</keyword>
<evidence type="ECO:0000256" key="10">
    <source>
        <dbReference type="ARBA" id="ARBA00022932"/>
    </source>
</evidence>
<keyword evidence="17" id="KW-1185">Reference proteome</keyword>
<dbReference type="FunFam" id="1.10.150.20:FF:000034">
    <property type="entry name" value="DNA polymerase I"/>
    <property type="match status" value="1"/>
</dbReference>
<keyword evidence="5" id="KW-0235">DNA replication</keyword>
<dbReference type="OrthoDB" id="275278at2759"/>
<evidence type="ECO:0000313" key="16">
    <source>
        <dbReference type="EMBL" id="CAD6246869.1"/>
    </source>
</evidence>
<keyword evidence="11" id="KW-0809">Transit peptide</keyword>
<evidence type="ECO:0000256" key="14">
    <source>
        <dbReference type="ARBA" id="ARBA00049244"/>
    </source>
</evidence>
<evidence type="ECO:0000256" key="13">
    <source>
        <dbReference type="ARBA" id="ARBA00023204"/>
    </source>
</evidence>
<evidence type="ECO:0000256" key="1">
    <source>
        <dbReference type="ARBA" id="ARBA00007705"/>
    </source>
</evidence>
<evidence type="ECO:0000256" key="3">
    <source>
        <dbReference type="ARBA" id="ARBA00022679"/>
    </source>
</evidence>
<keyword evidence="8" id="KW-0378">Hydrolase</keyword>
<dbReference type="Pfam" id="PF00476">
    <property type="entry name" value="DNA_pol_A"/>
    <property type="match status" value="2"/>
</dbReference>
<dbReference type="InterPro" id="IPR002562">
    <property type="entry name" value="3'-5'_exonuclease_dom"/>
</dbReference>
<dbReference type="EC" id="2.7.7.7" evidence="2"/>
<evidence type="ECO:0000256" key="5">
    <source>
        <dbReference type="ARBA" id="ARBA00022705"/>
    </source>
</evidence>
<evidence type="ECO:0000256" key="12">
    <source>
        <dbReference type="ARBA" id="ARBA00023125"/>
    </source>
</evidence>
<evidence type="ECO:0000256" key="9">
    <source>
        <dbReference type="ARBA" id="ARBA00022839"/>
    </source>
</evidence>
<dbReference type="FunFam" id="3.30.420.10:FF:000051">
    <property type="entry name" value="DNA polymerase I"/>
    <property type="match status" value="1"/>
</dbReference>
<keyword evidence="7" id="KW-0227">DNA damage</keyword>
<comment type="similarity">
    <text evidence="1">Belongs to the DNA polymerase type-A family.</text>
</comment>
<dbReference type="GO" id="GO:0003887">
    <property type="term" value="F:DNA-directed DNA polymerase activity"/>
    <property type="evidence" value="ECO:0007669"/>
    <property type="project" value="UniProtKB-KW"/>
</dbReference>
<keyword evidence="10" id="KW-0239">DNA-directed DNA polymerase</keyword>
<evidence type="ECO:0000256" key="6">
    <source>
        <dbReference type="ARBA" id="ARBA00022722"/>
    </source>
</evidence>
<dbReference type="CDD" id="cd08640">
    <property type="entry name" value="DNA_pol_A_plastid_like"/>
    <property type="match status" value="1"/>
</dbReference>
<dbReference type="Proteomes" id="UP000604825">
    <property type="component" value="Unassembled WGS sequence"/>
</dbReference>
<dbReference type="CDD" id="cd06139">
    <property type="entry name" value="DNA_polA_I_Ecoli_like_exo"/>
    <property type="match status" value="1"/>
</dbReference>
<dbReference type="PANTHER" id="PTHR10133:SF27">
    <property type="entry name" value="DNA POLYMERASE NU"/>
    <property type="match status" value="1"/>
</dbReference>
<dbReference type="Gene3D" id="1.10.150.20">
    <property type="entry name" value="5' to 3' exonuclease, C-terminal subdomain"/>
    <property type="match status" value="1"/>
</dbReference>
<keyword evidence="9" id="KW-0269">Exonuclease</keyword>
<dbReference type="InterPro" id="IPR002298">
    <property type="entry name" value="DNA_polymerase_A"/>
</dbReference>
<dbReference type="Gene3D" id="3.30.420.10">
    <property type="entry name" value="Ribonuclease H-like superfamily/Ribonuclease H"/>
    <property type="match status" value="1"/>
</dbReference>
<feature type="domain" description="DNA-directed DNA polymerase family A palm" evidence="15">
    <location>
        <begin position="763"/>
        <end position="993"/>
    </location>
</feature>
<evidence type="ECO:0000256" key="4">
    <source>
        <dbReference type="ARBA" id="ARBA00022695"/>
    </source>
</evidence>
<dbReference type="GO" id="GO:0008408">
    <property type="term" value="F:3'-5' exonuclease activity"/>
    <property type="evidence" value="ECO:0007669"/>
    <property type="project" value="InterPro"/>
</dbReference>
<keyword evidence="6" id="KW-0540">Nuclease</keyword>